<dbReference type="RefSeq" id="WP_114097507.1">
    <property type="nucleotide sequence ID" value="NZ_JPWI01000003.1"/>
</dbReference>
<dbReference type="Gene3D" id="3.40.50.720">
    <property type="entry name" value="NAD(P)-binding Rossmann-like Domain"/>
    <property type="match status" value="1"/>
</dbReference>
<organism evidence="12 13">
    <name type="scientific">Thalassospira profundimaris</name>
    <dbReference type="NCBI Taxonomy" id="502049"/>
    <lineage>
        <taxon>Bacteria</taxon>
        <taxon>Pseudomonadati</taxon>
        <taxon>Pseudomonadota</taxon>
        <taxon>Alphaproteobacteria</taxon>
        <taxon>Rhodospirillales</taxon>
        <taxon>Thalassospiraceae</taxon>
        <taxon>Thalassospira</taxon>
    </lineage>
</organism>
<evidence type="ECO:0000256" key="2">
    <source>
        <dbReference type="ARBA" id="ARBA00001911"/>
    </source>
</evidence>
<evidence type="ECO:0000256" key="10">
    <source>
        <dbReference type="RuleBase" id="RU366046"/>
    </source>
</evidence>
<evidence type="ECO:0000256" key="3">
    <source>
        <dbReference type="ARBA" id="ARBA00004947"/>
    </source>
</evidence>
<dbReference type="InterPro" id="IPR036291">
    <property type="entry name" value="NAD(P)-bd_dom_sf"/>
</dbReference>
<keyword evidence="9 10" id="KW-0119">Carbohydrate metabolism</keyword>
<dbReference type="InterPro" id="IPR005886">
    <property type="entry name" value="UDP_G4E"/>
</dbReference>
<proteinExistence type="inferred from homology"/>
<dbReference type="OrthoDB" id="9801785at2"/>
<dbReference type="Gene3D" id="3.90.25.10">
    <property type="entry name" value="UDP-galactose 4-epimerase, domain 1"/>
    <property type="match status" value="1"/>
</dbReference>
<evidence type="ECO:0000256" key="1">
    <source>
        <dbReference type="ARBA" id="ARBA00000083"/>
    </source>
</evidence>
<comment type="pathway">
    <text evidence="3 10">Carbohydrate metabolism; galactose metabolism.</text>
</comment>
<comment type="subunit">
    <text evidence="10">Homodimer.</text>
</comment>
<accession>A0A367X257</accession>
<comment type="cofactor">
    <cofactor evidence="2 10">
        <name>NAD(+)</name>
        <dbReference type="ChEBI" id="CHEBI:57540"/>
    </cofactor>
</comment>
<evidence type="ECO:0000313" key="12">
    <source>
        <dbReference type="EMBL" id="RCK47110.1"/>
    </source>
</evidence>
<comment type="caution">
    <text evidence="12">The sequence shown here is derived from an EMBL/GenBank/DDBJ whole genome shotgun (WGS) entry which is preliminary data.</text>
</comment>
<dbReference type="NCBIfam" id="TIGR01179">
    <property type="entry name" value="galE"/>
    <property type="match status" value="1"/>
</dbReference>
<keyword evidence="8 10" id="KW-0413">Isomerase</keyword>
<dbReference type="SUPFAM" id="SSF51735">
    <property type="entry name" value="NAD(P)-binding Rossmann-fold domains"/>
    <property type="match status" value="1"/>
</dbReference>
<reference evidence="12 13" key="1">
    <citation type="submission" date="2014-07" db="EMBL/GenBank/DDBJ databases">
        <title>Draft genome sequence of Thalassospira profundimaris PR54-5.</title>
        <authorList>
            <person name="Lai Q."/>
            <person name="Shao Z."/>
        </authorList>
    </citation>
    <scope>NUCLEOTIDE SEQUENCE [LARGE SCALE GENOMIC DNA]</scope>
    <source>
        <strain evidence="12 13">PR54-5</strain>
    </source>
</reference>
<dbReference type="GO" id="GO:0033499">
    <property type="term" value="P:galactose catabolic process via UDP-galactose, Leloir pathway"/>
    <property type="evidence" value="ECO:0007669"/>
    <property type="project" value="TreeGrafter"/>
</dbReference>
<evidence type="ECO:0000256" key="9">
    <source>
        <dbReference type="ARBA" id="ARBA00023277"/>
    </source>
</evidence>
<evidence type="ECO:0000256" key="6">
    <source>
        <dbReference type="ARBA" id="ARBA00018569"/>
    </source>
</evidence>
<keyword evidence="7 10" id="KW-0520">NAD</keyword>
<evidence type="ECO:0000313" key="13">
    <source>
        <dbReference type="Proteomes" id="UP000252255"/>
    </source>
</evidence>
<dbReference type="EC" id="5.1.3.2" evidence="5 10"/>
<dbReference type="Proteomes" id="UP000252255">
    <property type="component" value="Unassembled WGS sequence"/>
</dbReference>
<gene>
    <name evidence="12" type="ORF">TH30_06340</name>
</gene>
<dbReference type="GO" id="GO:0003978">
    <property type="term" value="F:UDP-glucose 4-epimerase activity"/>
    <property type="evidence" value="ECO:0007669"/>
    <property type="project" value="UniProtKB-UniRule"/>
</dbReference>
<evidence type="ECO:0000256" key="8">
    <source>
        <dbReference type="ARBA" id="ARBA00023235"/>
    </source>
</evidence>
<dbReference type="UniPathway" id="UPA00214"/>
<sequence>MYLPEGKSVLVVGGAGYIGSHMIHLLRDLNIRHVVLDDLSSGHREALQGSRLIEGNCGDATLLRNVFAEHDIDAVIHFASFIEVGASVRNPAAYYENNVCNTVTLLSEMVRADVKKFIFSSTAAVYGLPETSKIDESHRKGPINPYGRTKLMVEEILGDFEKAYGLRSVCLRYFNAAGAHPDGAIGENHNPETHLIPLAIAAAITREKVLKVFGDDYDTRDGTCVRDYIHVCDLADAHLLALKYLNQNEASLAANLGNEAGFTVLEVIDAVSRLAGQVPYEVAARRDGDPAVLVADATRAREVLGWTPQYTDVNDIVSHALQWYRKIAA</sequence>
<evidence type="ECO:0000256" key="4">
    <source>
        <dbReference type="ARBA" id="ARBA00007637"/>
    </source>
</evidence>
<evidence type="ECO:0000256" key="7">
    <source>
        <dbReference type="ARBA" id="ARBA00023027"/>
    </source>
</evidence>
<dbReference type="AlphaFoldDB" id="A0A367X257"/>
<dbReference type="CDD" id="cd05247">
    <property type="entry name" value="UDP_G4E_1_SDR_e"/>
    <property type="match status" value="1"/>
</dbReference>
<feature type="domain" description="NAD-dependent epimerase/dehydratase" evidence="11">
    <location>
        <begin position="9"/>
        <end position="256"/>
    </location>
</feature>
<dbReference type="Pfam" id="PF01370">
    <property type="entry name" value="Epimerase"/>
    <property type="match status" value="1"/>
</dbReference>
<dbReference type="EMBL" id="JPWI01000003">
    <property type="protein sequence ID" value="RCK47110.1"/>
    <property type="molecule type" value="Genomic_DNA"/>
</dbReference>
<comment type="similarity">
    <text evidence="4 10">Belongs to the NAD(P)-dependent epimerase/dehydratase family.</text>
</comment>
<dbReference type="PANTHER" id="PTHR43725">
    <property type="entry name" value="UDP-GLUCOSE 4-EPIMERASE"/>
    <property type="match status" value="1"/>
</dbReference>
<protein>
    <recommendedName>
        <fullName evidence="6 10">UDP-glucose 4-epimerase</fullName>
        <ecNumber evidence="5 10">5.1.3.2</ecNumber>
    </recommendedName>
</protein>
<evidence type="ECO:0000259" key="11">
    <source>
        <dbReference type="Pfam" id="PF01370"/>
    </source>
</evidence>
<name>A0A367X257_9PROT</name>
<dbReference type="InterPro" id="IPR001509">
    <property type="entry name" value="Epimerase_deHydtase"/>
</dbReference>
<comment type="catalytic activity">
    <reaction evidence="1 10">
        <text>UDP-alpha-D-glucose = UDP-alpha-D-galactose</text>
        <dbReference type="Rhea" id="RHEA:22168"/>
        <dbReference type="ChEBI" id="CHEBI:58885"/>
        <dbReference type="ChEBI" id="CHEBI:66914"/>
        <dbReference type="EC" id="5.1.3.2"/>
    </reaction>
</comment>
<dbReference type="PANTHER" id="PTHR43725:SF53">
    <property type="entry name" value="UDP-ARABINOSE 4-EPIMERASE 1"/>
    <property type="match status" value="1"/>
</dbReference>
<evidence type="ECO:0000256" key="5">
    <source>
        <dbReference type="ARBA" id="ARBA00013189"/>
    </source>
</evidence>